<organism evidence="1 2">
    <name type="scientific">Thiorhodococcus minor</name>
    <dbReference type="NCBI Taxonomy" id="57489"/>
    <lineage>
        <taxon>Bacteria</taxon>
        <taxon>Pseudomonadati</taxon>
        <taxon>Pseudomonadota</taxon>
        <taxon>Gammaproteobacteria</taxon>
        <taxon>Chromatiales</taxon>
        <taxon>Chromatiaceae</taxon>
        <taxon>Thiorhodococcus</taxon>
    </lineage>
</organism>
<dbReference type="Proteomes" id="UP000483379">
    <property type="component" value="Unassembled WGS sequence"/>
</dbReference>
<dbReference type="SUPFAM" id="SSF55136">
    <property type="entry name" value="Probable bacterial effector-binding domain"/>
    <property type="match status" value="1"/>
</dbReference>
<dbReference type="EMBL" id="JAAIJQ010000034">
    <property type="protein sequence ID" value="NEV62737.1"/>
    <property type="molecule type" value="Genomic_DNA"/>
</dbReference>
<comment type="caution">
    <text evidence="1">The sequence shown here is derived from an EMBL/GenBank/DDBJ whole genome shotgun (WGS) entry which is preliminary data.</text>
</comment>
<proteinExistence type="predicted"/>
<dbReference type="PANTHER" id="PTHR11220">
    <property type="entry name" value="HEME-BINDING PROTEIN-RELATED"/>
    <property type="match status" value="1"/>
</dbReference>
<keyword evidence="2" id="KW-1185">Reference proteome</keyword>
<evidence type="ECO:0000313" key="1">
    <source>
        <dbReference type="EMBL" id="NEV62737.1"/>
    </source>
</evidence>
<dbReference type="InterPro" id="IPR006917">
    <property type="entry name" value="SOUL_heme-bd"/>
</dbReference>
<evidence type="ECO:0000313" key="2">
    <source>
        <dbReference type="Proteomes" id="UP000483379"/>
    </source>
</evidence>
<sequence>MKTLLIILSSLVLLGTAAMAVFVLIVQNVETPDYEVVRKEGPFEIRQYPSLVVAEVARKGTRKEALSAGFSPLAGYIFAKERSGDRVAMTAPVTQQLAEQIPMTAPVTQAPADDGSWRVRFIMPAAYALEALPPPASPDVRLQELPTQRVAAVRFSGRTTDATIAEQEQALREWLEAQGLSPADAPVYAYYNDPFTPGFLRRNEVMIRIAESQKG</sequence>
<name>A0A6M0K2D3_9GAMM</name>
<dbReference type="RefSeq" id="WP_164453206.1">
    <property type="nucleotide sequence ID" value="NZ_JAAIJQ010000034.1"/>
</dbReference>
<dbReference type="Pfam" id="PF04832">
    <property type="entry name" value="SOUL"/>
    <property type="match status" value="1"/>
</dbReference>
<gene>
    <name evidence="1" type="ORF">G3446_12690</name>
</gene>
<dbReference type="InterPro" id="IPR011256">
    <property type="entry name" value="Reg_factor_effector_dom_sf"/>
</dbReference>
<accession>A0A6M0K2D3</accession>
<dbReference type="PANTHER" id="PTHR11220:SF58">
    <property type="entry name" value="SOUL HEME-BINDING FAMILY PROTEIN"/>
    <property type="match status" value="1"/>
</dbReference>
<dbReference type="AlphaFoldDB" id="A0A6M0K2D3"/>
<protein>
    <submittedName>
        <fullName evidence="1">Heme-binding protein</fullName>
    </submittedName>
</protein>
<dbReference type="Gene3D" id="3.20.80.10">
    <property type="entry name" value="Regulatory factor, effector binding domain"/>
    <property type="match status" value="1"/>
</dbReference>
<reference evidence="1 2" key="1">
    <citation type="submission" date="2020-02" db="EMBL/GenBank/DDBJ databases">
        <title>Genome sequences of Thiorhodococcus mannitoliphagus and Thiorhodococcus minor, purple sulfur photosynthetic bacteria in the gammaproteobacterial family, Chromatiaceae.</title>
        <authorList>
            <person name="Aviles F.A."/>
            <person name="Meyer T.E."/>
            <person name="Kyndt J.A."/>
        </authorList>
    </citation>
    <scope>NUCLEOTIDE SEQUENCE [LARGE SCALE GENOMIC DNA]</scope>
    <source>
        <strain evidence="1 2">DSM 11518</strain>
    </source>
</reference>